<proteinExistence type="predicted"/>
<gene>
    <name evidence="1" type="ORF">J4732_11520</name>
</gene>
<dbReference type="AlphaFoldDB" id="A0A939NM23"/>
<reference evidence="1" key="1">
    <citation type="submission" date="2021-03" db="EMBL/GenBank/DDBJ databases">
        <title>Molecular epidemiology and mechanisms of colistin and carbapenem resistance in Enterobacteriaceae from clinical isolates, the environment and porcine samples in Pretoria, South Africa.</title>
        <authorList>
            <person name="Bogoshi D."/>
            <person name="Mbelle N.M."/>
            <person name="Naidoo V."/>
            <person name="Osei Sekyere J."/>
        </authorList>
    </citation>
    <scope>NUCLEOTIDE SEQUENCE</scope>
    <source>
        <strain evidence="1">C080</strain>
    </source>
</reference>
<sequence>MKPPLASYLTMTAAHVNNVFLSLRRIGGERSRRTFRVFADVGTNGWPIGAIASVEDETILYADR</sequence>
<organism evidence="1">
    <name type="scientific">Serratia marcescens</name>
    <dbReference type="NCBI Taxonomy" id="615"/>
    <lineage>
        <taxon>Bacteria</taxon>
        <taxon>Pseudomonadati</taxon>
        <taxon>Pseudomonadota</taxon>
        <taxon>Gammaproteobacteria</taxon>
        <taxon>Enterobacterales</taxon>
        <taxon>Yersiniaceae</taxon>
        <taxon>Serratia</taxon>
    </lineage>
</organism>
<accession>A0A939NM23</accession>
<protein>
    <submittedName>
        <fullName evidence="1">Uncharacterized protein</fullName>
    </submittedName>
</protein>
<dbReference type="EMBL" id="JAGETR010000069">
    <property type="protein sequence ID" value="MBO2006886.1"/>
    <property type="molecule type" value="Genomic_DNA"/>
</dbReference>
<comment type="caution">
    <text evidence="1">The sequence shown here is derived from an EMBL/GenBank/DDBJ whole genome shotgun (WGS) entry which is preliminary data.</text>
</comment>
<name>A0A939NM23_SERMA</name>
<evidence type="ECO:0000313" key="1">
    <source>
        <dbReference type="EMBL" id="MBO2006886.1"/>
    </source>
</evidence>